<evidence type="ECO:0000313" key="12">
    <source>
        <dbReference type="Proteomes" id="UP000030341"/>
    </source>
</evidence>
<comment type="subcellular location">
    <subcellularLocation>
        <location evidence="1 9">Cytoplasm</location>
    </subcellularLocation>
</comment>
<dbReference type="Gene3D" id="1.20.1050.90">
    <property type="entry name" value="RecF/RecN/SMC, N-terminal domain"/>
    <property type="match status" value="1"/>
</dbReference>
<dbReference type="Pfam" id="PF02463">
    <property type="entry name" value="SMC_N"/>
    <property type="match status" value="1"/>
</dbReference>
<dbReference type="PANTHER" id="PTHR32182">
    <property type="entry name" value="DNA REPLICATION AND REPAIR PROTEIN RECF"/>
    <property type="match status" value="1"/>
</dbReference>
<evidence type="ECO:0000256" key="7">
    <source>
        <dbReference type="ARBA" id="ARBA00022840"/>
    </source>
</evidence>
<dbReference type="Proteomes" id="UP000030341">
    <property type="component" value="Chromosome 1"/>
</dbReference>
<dbReference type="PANTHER" id="PTHR32182:SF0">
    <property type="entry name" value="DNA REPLICATION AND REPAIR PROTEIN RECF"/>
    <property type="match status" value="1"/>
</dbReference>
<dbReference type="Gene3D" id="3.40.50.300">
    <property type="entry name" value="P-loop containing nucleotide triphosphate hydrolases"/>
    <property type="match status" value="1"/>
</dbReference>
<sequence>MSLVNFNISNFRNIEALSFDPSPEINVIVGENGSGKSSLLEAIYFLSHGKSFRTSKFKAVIQHQKNAMVLHGKKQFNSLQIPVGLQKERSGDTLAKVHGKRCERMAQLAEVLPVQVITPESFELFFGGPKERRRFLDLGLFHVEQEFYYHWYRFNKLLKQRNALLKQKPQGFEQQIQFWDKEFVTIATKINALRTSYITRLSSLFFDKIASQIELFKSLTFDFSPGWKAEEDLAEQLRNNFERDAKLGHTSKGPHKADINFVIDGIAVENYLSRGQLKLLMYALKICQNSLIESETDKQSLFLIDDLPSELSSETKQAVSELLSHSTSQLFISAIDYDSISAVVEPLNKNMKVFHVKHGKLITS</sequence>
<dbReference type="InterPro" id="IPR027417">
    <property type="entry name" value="P-loop_NTPase"/>
</dbReference>
<keyword evidence="9" id="KW-0742">SOS response</keyword>
<evidence type="ECO:0000256" key="2">
    <source>
        <dbReference type="ARBA" id="ARBA00008016"/>
    </source>
</evidence>
<keyword evidence="8 9" id="KW-0238">DNA-binding</keyword>
<dbReference type="STRING" id="1348114.OM33_03240"/>
<dbReference type="KEGG" id="pseo:OM33_03240"/>
<dbReference type="OrthoDB" id="9803889at2"/>
<keyword evidence="12" id="KW-1185">Reference proteome</keyword>
<evidence type="ECO:0000256" key="6">
    <source>
        <dbReference type="ARBA" id="ARBA00022741"/>
    </source>
</evidence>
<keyword evidence="9" id="KW-0227">DNA damage</keyword>
<dbReference type="NCBIfam" id="TIGR00611">
    <property type="entry name" value="recf"/>
    <property type="match status" value="1"/>
</dbReference>
<dbReference type="GO" id="GO:0006302">
    <property type="term" value="P:double-strand break repair"/>
    <property type="evidence" value="ECO:0007669"/>
    <property type="project" value="TreeGrafter"/>
</dbReference>
<dbReference type="GO" id="GO:0003697">
    <property type="term" value="F:single-stranded DNA binding"/>
    <property type="evidence" value="ECO:0007669"/>
    <property type="project" value="UniProtKB-UniRule"/>
</dbReference>
<dbReference type="HAMAP" id="MF_00365">
    <property type="entry name" value="RecF"/>
    <property type="match status" value="1"/>
</dbReference>
<evidence type="ECO:0000313" key="11">
    <source>
        <dbReference type="EMBL" id="AIY64278.1"/>
    </source>
</evidence>
<name>A0A0A7ECP1_9GAMM</name>
<dbReference type="InterPro" id="IPR018078">
    <property type="entry name" value="DNA-binding_RecF_CS"/>
</dbReference>
<feature type="binding site" evidence="9">
    <location>
        <begin position="30"/>
        <end position="37"/>
    </location>
    <ligand>
        <name>ATP</name>
        <dbReference type="ChEBI" id="CHEBI:30616"/>
    </ligand>
</feature>
<dbReference type="PROSITE" id="PS00617">
    <property type="entry name" value="RECF_1"/>
    <property type="match status" value="1"/>
</dbReference>
<dbReference type="eggNOG" id="COG1195">
    <property type="taxonomic scope" value="Bacteria"/>
</dbReference>
<dbReference type="AlphaFoldDB" id="A0A0A7ECP1"/>
<reference evidence="11 12" key="1">
    <citation type="submission" date="2014-11" db="EMBL/GenBank/DDBJ databases">
        <title>Complete Genome Sequence of Pseudoalteromonas sp. Strain OCN003 Isolated from Kaneohe Bay, Oahu, Hawaii.</title>
        <authorList>
            <person name="Beurmann S."/>
            <person name="Videau P."/>
            <person name="Ushijima B."/>
            <person name="Smith A.M."/>
            <person name="Aeby G.S."/>
            <person name="Callahan S.M."/>
            <person name="Belcaid M."/>
        </authorList>
    </citation>
    <scope>NUCLEOTIDE SEQUENCE [LARGE SCALE GENOMIC DNA]</scope>
    <source>
        <strain evidence="11 12">OCN003</strain>
    </source>
</reference>
<keyword evidence="4 9" id="KW-0963">Cytoplasm</keyword>
<keyword evidence="9" id="KW-0234">DNA repair</keyword>
<dbReference type="InterPro" id="IPR001238">
    <property type="entry name" value="DNA-binding_RecF"/>
</dbReference>
<dbReference type="GO" id="GO:0009432">
    <property type="term" value="P:SOS response"/>
    <property type="evidence" value="ECO:0007669"/>
    <property type="project" value="UniProtKB-UniRule"/>
</dbReference>
<dbReference type="GO" id="GO:0000731">
    <property type="term" value="P:DNA synthesis involved in DNA repair"/>
    <property type="evidence" value="ECO:0007669"/>
    <property type="project" value="TreeGrafter"/>
</dbReference>
<evidence type="ECO:0000256" key="1">
    <source>
        <dbReference type="ARBA" id="ARBA00004496"/>
    </source>
</evidence>
<evidence type="ECO:0000256" key="3">
    <source>
        <dbReference type="ARBA" id="ARBA00020170"/>
    </source>
</evidence>
<dbReference type="EMBL" id="CP009888">
    <property type="protein sequence ID" value="AIY64278.1"/>
    <property type="molecule type" value="Genomic_DNA"/>
</dbReference>
<feature type="domain" description="RecF/RecN/SMC N-terminal" evidence="10">
    <location>
        <begin position="3"/>
        <end position="359"/>
    </location>
</feature>
<dbReference type="HOGENOM" id="CLU_040267_0_0_6"/>
<evidence type="ECO:0000259" key="10">
    <source>
        <dbReference type="Pfam" id="PF02463"/>
    </source>
</evidence>
<dbReference type="GO" id="GO:0006260">
    <property type="term" value="P:DNA replication"/>
    <property type="evidence" value="ECO:0007669"/>
    <property type="project" value="UniProtKB-UniRule"/>
</dbReference>
<evidence type="ECO:0000256" key="9">
    <source>
        <dbReference type="HAMAP-Rule" id="MF_00365"/>
    </source>
</evidence>
<protein>
    <recommendedName>
        <fullName evidence="3 9">DNA replication and repair protein RecF</fullName>
    </recommendedName>
</protein>
<dbReference type="InterPro" id="IPR003395">
    <property type="entry name" value="RecF/RecN/SMC_N"/>
</dbReference>
<evidence type="ECO:0000256" key="4">
    <source>
        <dbReference type="ARBA" id="ARBA00022490"/>
    </source>
</evidence>
<dbReference type="RefSeq" id="WP_038638709.1">
    <property type="nucleotide sequence ID" value="NZ_CP009888.1"/>
</dbReference>
<comment type="similarity">
    <text evidence="2 9">Belongs to the RecF family.</text>
</comment>
<comment type="function">
    <text evidence="9">The RecF protein is involved in DNA metabolism; it is required for DNA replication and normal SOS inducibility. RecF binds preferentially to single-stranded, linear DNA. It also seems to bind ATP.</text>
</comment>
<proteinExistence type="inferred from homology"/>
<keyword evidence="6 9" id="KW-0547">Nucleotide-binding</keyword>
<organism evidence="11 12">
    <name type="scientific">Pseudoalteromonas piratica</name>
    <dbReference type="NCBI Taxonomy" id="1348114"/>
    <lineage>
        <taxon>Bacteria</taxon>
        <taxon>Pseudomonadati</taxon>
        <taxon>Pseudomonadota</taxon>
        <taxon>Gammaproteobacteria</taxon>
        <taxon>Alteromonadales</taxon>
        <taxon>Pseudoalteromonadaceae</taxon>
        <taxon>Pseudoalteromonas</taxon>
    </lineage>
</organism>
<accession>A0A0A7ECP1</accession>
<keyword evidence="7 9" id="KW-0067">ATP-binding</keyword>
<gene>
    <name evidence="9" type="primary">recF</name>
    <name evidence="11" type="ORF">OM33_03240</name>
</gene>
<dbReference type="InterPro" id="IPR042174">
    <property type="entry name" value="RecF_2"/>
</dbReference>
<dbReference type="GO" id="GO:0005737">
    <property type="term" value="C:cytoplasm"/>
    <property type="evidence" value="ECO:0007669"/>
    <property type="project" value="UniProtKB-SubCell"/>
</dbReference>
<evidence type="ECO:0000256" key="8">
    <source>
        <dbReference type="ARBA" id="ARBA00023125"/>
    </source>
</evidence>
<dbReference type="GO" id="GO:0005524">
    <property type="term" value="F:ATP binding"/>
    <property type="evidence" value="ECO:0007669"/>
    <property type="project" value="UniProtKB-UniRule"/>
</dbReference>
<evidence type="ECO:0000256" key="5">
    <source>
        <dbReference type="ARBA" id="ARBA00022705"/>
    </source>
</evidence>
<keyword evidence="5 9" id="KW-0235">DNA replication</keyword>
<dbReference type="SUPFAM" id="SSF52540">
    <property type="entry name" value="P-loop containing nucleoside triphosphate hydrolases"/>
    <property type="match status" value="1"/>
</dbReference>